<reference evidence="1" key="1">
    <citation type="submission" date="2021-03" db="EMBL/GenBank/DDBJ databases">
        <authorList>
            <person name="Bekaert M."/>
        </authorList>
    </citation>
    <scope>NUCLEOTIDE SEQUENCE</scope>
</reference>
<gene>
    <name evidence="1" type="ORF">MEDL_2084</name>
</gene>
<protein>
    <submittedName>
        <fullName evidence="1">Uncharacterized protein</fullName>
    </submittedName>
</protein>
<evidence type="ECO:0000313" key="1">
    <source>
        <dbReference type="EMBL" id="CAG2186523.1"/>
    </source>
</evidence>
<name>A0A8S3PTC8_MYTED</name>
<comment type="caution">
    <text evidence="1">The sequence shown here is derived from an EMBL/GenBank/DDBJ whole genome shotgun (WGS) entry which is preliminary data.</text>
</comment>
<keyword evidence="2" id="KW-1185">Reference proteome</keyword>
<dbReference type="EMBL" id="CAJPWZ010000139">
    <property type="protein sequence ID" value="CAG2186523.1"/>
    <property type="molecule type" value="Genomic_DNA"/>
</dbReference>
<dbReference type="Proteomes" id="UP000683360">
    <property type="component" value="Unassembled WGS sequence"/>
</dbReference>
<accession>A0A8S3PTC8</accession>
<organism evidence="1 2">
    <name type="scientific">Mytilus edulis</name>
    <name type="common">Blue mussel</name>
    <dbReference type="NCBI Taxonomy" id="6550"/>
    <lineage>
        <taxon>Eukaryota</taxon>
        <taxon>Metazoa</taxon>
        <taxon>Spiralia</taxon>
        <taxon>Lophotrochozoa</taxon>
        <taxon>Mollusca</taxon>
        <taxon>Bivalvia</taxon>
        <taxon>Autobranchia</taxon>
        <taxon>Pteriomorphia</taxon>
        <taxon>Mytilida</taxon>
        <taxon>Mytiloidea</taxon>
        <taxon>Mytilidae</taxon>
        <taxon>Mytilinae</taxon>
        <taxon>Mytilus</taxon>
    </lineage>
</organism>
<dbReference type="OrthoDB" id="6177316at2759"/>
<evidence type="ECO:0000313" key="2">
    <source>
        <dbReference type="Proteomes" id="UP000683360"/>
    </source>
</evidence>
<sequence length="377" mass="42595">MLFEKKQFLMESFCGRSSQNIKREDFLYITCKHRSICYIEKTRSKNIKKMARCQIWTEVIPYFTNARDAIMFRFLFGEYCDVLPDDNISEDLSDVCTYPGDCHCCSCRRRQSTIAVPSTIDSSDSLFALSNRFSDSIDDIELCREAEVLPSSPIVLINSDSWITSDPMETDVPHQLNESFASVDSKSLLVDEEQVLEKHCLLESSNMSKIYDDFDGQCFSDDEHIFNQPLSESVGYSFSSCETQLSTDYTGVPWPKLVELEFSDTETQPLTLLKDELPSSAVVLSLSDAETQLPAATDDLPSLKAFETTFSNAETQDPAFLVHELPLASEELSLSDAETQWPTDYEGALLPFQGLVGEQNEESFSHSVSLIKCLKRK</sequence>
<proteinExistence type="predicted"/>
<dbReference type="AlphaFoldDB" id="A0A8S3PTC8"/>